<dbReference type="SUPFAM" id="SSF54593">
    <property type="entry name" value="Glyoxalase/Bleomycin resistance protein/Dihydroxybiphenyl dioxygenase"/>
    <property type="match status" value="1"/>
</dbReference>
<dbReference type="InterPro" id="IPR004360">
    <property type="entry name" value="Glyas_Fos-R_dOase_dom"/>
</dbReference>
<dbReference type="eggNOG" id="ENOG502SNCW">
    <property type="taxonomic scope" value="Eukaryota"/>
</dbReference>
<dbReference type="Proteomes" id="UP000019471">
    <property type="component" value="Unassembled WGS sequence"/>
</dbReference>
<name>W9XBX6_9EURO</name>
<dbReference type="HOGENOM" id="CLU_098384_0_0_1"/>
<comment type="caution">
    <text evidence="2">The sequence shown here is derived from an EMBL/GenBank/DDBJ whole genome shotgun (WGS) entry which is preliminary data.</text>
</comment>
<dbReference type="Pfam" id="PF00903">
    <property type="entry name" value="Glyoxalase"/>
    <property type="match status" value="1"/>
</dbReference>
<dbReference type="RefSeq" id="XP_007747325.1">
    <property type="nucleotide sequence ID" value="XM_007749135.1"/>
</dbReference>
<dbReference type="InterPro" id="IPR037523">
    <property type="entry name" value="VOC_core"/>
</dbReference>
<keyword evidence="3" id="KW-1185">Reference proteome</keyword>
<dbReference type="Gene3D" id="3.10.180.10">
    <property type="entry name" value="2,3-Dihydroxybiphenyl 1,2-Dioxygenase, domain 1"/>
    <property type="match status" value="1"/>
</dbReference>
<protein>
    <recommendedName>
        <fullName evidence="1">VOC domain-containing protein</fullName>
    </recommendedName>
</protein>
<gene>
    <name evidence="2" type="ORF">A1O5_08553</name>
</gene>
<evidence type="ECO:0000259" key="1">
    <source>
        <dbReference type="PROSITE" id="PS51819"/>
    </source>
</evidence>
<dbReference type="GeneID" id="19193252"/>
<reference evidence="2 3" key="1">
    <citation type="submission" date="2013-03" db="EMBL/GenBank/DDBJ databases">
        <title>The Genome Sequence of Cladophialophora psammophila CBS 110553.</title>
        <authorList>
            <consortium name="The Broad Institute Genomics Platform"/>
            <person name="Cuomo C."/>
            <person name="de Hoog S."/>
            <person name="Gorbushina A."/>
            <person name="Walker B."/>
            <person name="Young S.K."/>
            <person name="Zeng Q."/>
            <person name="Gargeya S."/>
            <person name="Fitzgerald M."/>
            <person name="Haas B."/>
            <person name="Abouelleil A."/>
            <person name="Allen A.W."/>
            <person name="Alvarado L."/>
            <person name="Arachchi H.M."/>
            <person name="Berlin A.M."/>
            <person name="Chapman S.B."/>
            <person name="Gainer-Dewar J."/>
            <person name="Goldberg J."/>
            <person name="Griggs A."/>
            <person name="Gujja S."/>
            <person name="Hansen M."/>
            <person name="Howarth C."/>
            <person name="Imamovic A."/>
            <person name="Ireland A."/>
            <person name="Larimer J."/>
            <person name="McCowan C."/>
            <person name="Murphy C."/>
            <person name="Pearson M."/>
            <person name="Poon T.W."/>
            <person name="Priest M."/>
            <person name="Roberts A."/>
            <person name="Saif S."/>
            <person name="Shea T."/>
            <person name="Sisk P."/>
            <person name="Sykes S."/>
            <person name="Wortman J."/>
            <person name="Nusbaum C."/>
            <person name="Birren B."/>
        </authorList>
    </citation>
    <scope>NUCLEOTIDE SEQUENCE [LARGE SCALE GENOMIC DNA]</scope>
    <source>
        <strain evidence="2 3">CBS 110553</strain>
    </source>
</reference>
<sequence>MAIPIASDYTNGGIGLKKQSHPSPIAFAHVVLRTTEDNFKPMVDFYVDMLQAEVICEAEEFSMLRYDFEHHRIAIVKMPQVTPQEASPFTAGLEHTAYTYETLTDLAMTYRALKEREKSITPLWCVNHGMTTSMYYRDPDGNKVGLQVDNFDTAEEADAFMRGPLFISNPIGTDFDPDEWSGEILSKMREDGSEGLSAEEVRRIKTRKEIDARSRVPGFVYGLAN</sequence>
<organism evidence="2 3">
    <name type="scientific">Cladophialophora psammophila CBS 110553</name>
    <dbReference type="NCBI Taxonomy" id="1182543"/>
    <lineage>
        <taxon>Eukaryota</taxon>
        <taxon>Fungi</taxon>
        <taxon>Dikarya</taxon>
        <taxon>Ascomycota</taxon>
        <taxon>Pezizomycotina</taxon>
        <taxon>Eurotiomycetes</taxon>
        <taxon>Chaetothyriomycetidae</taxon>
        <taxon>Chaetothyriales</taxon>
        <taxon>Herpotrichiellaceae</taxon>
        <taxon>Cladophialophora</taxon>
    </lineage>
</organism>
<evidence type="ECO:0000313" key="3">
    <source>
        <dbReference type="Proteomes" id="UP000019471"/>
    </source>
</evidence>
<dbReference type="InterPro" id="IPR029068">
    <property type="entry name" value="Glyas_Bleomycin-R_OHBP_Dase"/>
</dbReference>
<feature type="domain" description="VOC" evidence="1">
    <location>
        <begin position="26"/>
        <end position="149"/>
    </location>
</feature>
<dbReference type="AlphaFoldDB" id="W9XBX6"/>
<evidence type="ECO:0000313" key="2">
    <source>
        <dbReference type="EMBL" id="EXJ67939.1"/>
    </source>
</evidence>
<dbReference type="OrthoDB" id="5371818at2759"/>
<dbReference type="EMBL" id="AMGX01000014">
    <property type="protein sequence ID" value="EXJ67939.1"/>
    <property type="molecule type" value="Genomic_DNA"/>
</dbReference>
<accession>W9XBX6</accession>
<dbReference type="PROSITE" id="PS51819">
    <property type="entry name" value="VOC"/>
    <property type="match status" value="1"/>
</dbReference>
<proteinExistence type="predicted"/>